<feature type="compositionally biased region" description="Low complexity" evidence="1">
    <location>
        <begin position="300"/>
        <end position="310"/>
    </location>
</feature>
<protein>
    <submittedName>
        <fullName evidence="2">Uncharacterized protein</fullName>
    </submittedName>
</protein>
<feature type="compositionally biased region" description="Basic residues" evidence="1">
    <location>
        <begin position="34"/>
        <end position="45"/>
    </location>
</feature>
<proteinExistence type="predicted"/>
<evidence type="ECO:0000313" key="2">
    <source>
        <dbReference type="EMBL" id="JAT77792.1"/>
    </source>
</evidence>
<gene>
    <name evidence="2" type="ORF">g.7876</name>
</gene>
<organism evidence="2">
    <name type="scientific">Auxenochlorella protothecoides</name>
    <name type="common">Green microalga</name>
    <name type="synonym">Chlorella protothecoides</name>
    <dbReference type="NCBI Taxonomy" id="3075"/>
    <lineage>
        <taxon>Eukaryota</taxon>
        <taxon>Viridiplantae</taxon>
        <taxon>Chlorophyta</taxon>
        <taxon>core chlorophytes</taxon>
        <taxon>Trebouxiophyceae</taxon>
        <taxon>Chlorellales</taxon>
        <taxon>Chlorellaceae</taxon>
        <taxon>Auxenochlorella</taxon>
    </lineage>
</organism>
<dbReference type="EMBL" id="GDKF01000830">
    <property type="protein sequence ID" value="JAT77792.1"/>
    <property type="molecule type" value="Transcribed_RNA"/>
</dbReference>
<feature type="compositionally biased region" description="Gly residues" evidence="1">
    <location>
        <begin position="213"/>
        <end position="234"/>
    </location>
</feature>
<accession>A0A1D2AF22</accession>
<reference evidence="2" key="1">
    <citation type="submission" date="2015-08" db="EMBL/GenBank/DDBJ databases">
        <authorList>
            <person name="Babu N.S."/>
            <person name="Beckwith C.J."/>
            <person name="Beseler K.G."/>
            <person name="Brison A."/>
            <person name="Carone J.V."/>
            <person name="Caskin T.P."/>
            <person name="Diamond M."/>
            <person name="Durham M.E."/>
            <person name="Foxe J.M."/>
            <person name="Go M."/>
            <person name="Henderson B.A."/>
            <person name="Jones I.B."/>
            <person name="McGettigan J.A."/>
            <person name="Micheletti S.J."/>
            <person name="Nasrallah M.E."/>
            <person name="Ortiz D."/>
            <person name="Piller C.R."/>
            <person name="Privatt S.R."/>
            <person name="Schneider S.L."/>
            <person name="Sharp S."/>
            <person name="Smith T.C."/>
            <person name="Stanton J.D."/>
            <person name="Ullery H.E."/>
            <person name="Wilson R.J."/>
            <person name="Serrano M.G."/>
            <person name="Buck G."/>
            <person name="Lee V."/>
            <person name="Wang Y."/>
            <person name="Carvalho R."/>
            <person name="Voegtly L."/>
            <person name="Shi R."/>
            <person name="Duckworth R."/>
            <person name="Johnson A."/>
            <person name="Loviza R."/>
            <person name="Walstead R."/>
            <person name="Shah Z."/>
            <person name="Kiflezghi M."/>
            <person name="Wade K."/>
            <person name="Ball S.L."/>
            <person name="Bradley K.W."/>
            <person name="Asai D.J."/>
            <person name="Bowman C.A."/>
            <person name="Russell D.A."/>
            <person name="Pope W.H."/>
            <person name="Jacobs-Sera D."/>
            <person name="Hendrix R.W."/>
            <person name="Hatfull G.F."/>
        </authorList>
    </citation>
    <scope>NUCLEOTIDE SEQUENCE</scope>
</reference>
<sequence>MASSAREWGHRPWHAMPWPSVAAPGRTSSGPGSTRRHRWRWRRGRTTGASWTAPPALRGSRRATPASWPPPRWRGRWRGERCSPWTQASSPRDLNSPPGLSLVVPSTGAARLPGRRPRRPHGQGDPYRVAWRPRSPGPLEGADPAAPPQLVARAAPRPRPRPEGLRCWSPRRRPGGPGVPPPSLADAGRGGPGLRAGVLVPQASGGPARERGGCLGPGAGSAPGSRGGAGGNRGGACLLAPEAHARRNSAGAALPPRPLRRTRRAACQPRPVGGAAGGRPDRRPPRAGHSQAGAHRHARALQAAQATATG</sequence>
<evidence type="ECO:0000256" key="1">
    <source>
        <dbReference type="SAM" id="MobiDB-lite"/>
    </source>
</evidence>
<dbReference type="AlphaFoldDB" id="A0A1D2AF22"/>
<feature type="compositionally biased region" description="Polar residues" evidence="1">
    <location>
        <begin position="84"/>
        <end position="93"/>
    </location>
</feature>
<name>A0A1D2AF22_AUXPR</name>
<feature type="region of interest" description="Disordered" evidence="1">
    <location>
        <begin position="1"/>
        <end position="310"/>
    </location>
</feature>